<gene>
    <name evidence="2" type="ORF">F1559_005142</name>
</gene>
<feature type="compositionally biased region" description="Basic and acidic residues" evidence="1">
    <location>
        <begin position="469"/>
        <end position="489"/>
    </location>
</feature>
<sequence>MWLQVYGFREACERLGYCHSAPCTSLWPQAGCSTLRIAWDLEAWLQHALVAQPLADAMSQRPGNRTSWQVIDDCALLNAYGFLTPSLQARAIADLEQWLLAFTLGNAGTEAISRACIQLVFIFPSAEMVHWGARSPRYRELEAKQRRTLERAWRLLQTGTTTGDRAALLAGKRRMAKMERIVYPAAVWWQLQQTLQSHDWKGAHLTFLDSLEGTRTSRALPWLVAADLFAGGFVDAVYAPKREALVLANVPEAVLLLNSREKPLASDRSMYLMEFIAGWPLSFALHGAQACALAGLEPLSRATLLTKHGVSDSSRFEYAMALTSQSEGSLRKALDAIGDFEHSDAEESALAVACLLVTGPPSSSPKQISFETEPSTATNRHSKMLADGASQHCSMNDLFMSPRNAPSMTCGSNRAESCEIQPMGASSLAHSVLQPASTMQLSSPTCDVSHHPGQKTGLKTANTVQGTWHEGETTEQRDGTPITETREPDERQAAEMLIARHAPPRQRRSANKLDDATAHVHHHDWLPLIDTPYLRSLSGQALAWRKATTSFGSHSQWFSGHFARWNRPVEHAPSQDDERVPKWLQDVLERARATDKRPILQALEALGATSLEGGWNTPFLSSSLAVGGSGSGPSAWVVCHRRPRME</sequence>
<organism evidence="2 3">
    <name type="scientific">Cyanidiococcus yangmingshanensis</name>
    <dbReference type="NCBI Taxonomy" id="2690220"/>
    <lineage>
        <taxon>Eukaryota</taxon>
        <taxon>Rhodophyta</taxon>
        <taxon>Bangiophyceae</taxon>
        <taxon>Cyanidiales</taxon>
        <taxon>Cyanidiaceae</taxon>
        <taxon>Cyanidiococcus</taxon>
    </lineage>
</organism>
<accession>A0A7J7IR91</accession>
<dbReference type="Proteomes" id="UP000530660">
    <property type="component" value="Unassembled WGS sequence"/>
</dbReference>
<evidence type="ECO:0000313" key="2">
    <source>
        <dbReference type="EMBL" id="KAF6005538.1"/>
    </source>
</evidence>
<evidence type="ECO:0000313" key="3">
    <source>
        <dbReference type="Proteomes" id="UP000530660"/>
    </source>
</evidence>
<proteinExistence type="predicted"/>
<evidence type="ECO:0000256" key="1">
    <source>
        <dbReference type="SAM" id="MobiDB-lite"/>
    </source>
</evidence>
<dbReference type="OrthoDB" id="10551721at2759"/>
<name>A0A7J7IR91_9RHOD</name>
<keyword evidence="3" id="KW-1185">Reference proteome</keyword>
<reference evidence="2 3" key="1">
    <citation type="journal article" date="2020" name="J. Phycol.">
        <title>Comparative genome analysis reveals Cyanidiococcus gen. nov., a new extremophilic red algal genus sister to Cyanidioschyzon (Cyanidioschyzonaceae, Rhodophyta).</title>
        <authorList>
            <person name="Liu S.-L."/>
            <person name="Chiang Y.-R."/>
            <person name="Yoon H.S."/>
            <person name="Fu H.-Y."/>
        </authorList>
    </citation>
    <scope>NUCLEOTIDE SEQUENCE [LARGE SCALE GENOMIC DNA]</scope>
    <source>
        <strain evidence="2 3">THAL066</strain>
    </source>
</reference>
<feature type="region of interest" description="Disordered" evidence="1">
    <location>
        <begin position="465"/>
        <end position="489"/>
    </location>
</feature>
<dbReference type="EMBL" id="VWRR01000001">
    <property type="protein sequence ID" value="KAF6005538.1"/>
    <property type="molecule type" value="Genomic_DNA"/>
</dbReference>
<dbReference type="AlphaFoldDB" id="A0A7J7IR91"/>
<comment type="caution">
    <text evidence="2">The sequence shown here is derived from an EMBL/GenBank/DDBJ whole genome shotgun (WGS) entry which is preliminary data.</text>
</comment>
<protein>
    <submittedName>
        <fullName evidence="2">Uncharacterized protein</fullName>
    </submittedName>
</protein>